<name>A0A840YS87_9SPHN</name>
<evidence type="ECO:0000256" key="1">
    <source>
        <dbReference type="ARBA" id="ARBA00004442"/>
    </source>
</evidence>
<comment type="caution">
    <text evidence="8">The sequence shown here is derived from an EMBL/GenBank/DDBJ whole genome shotgun (WGS) entry which is preliminary data.</text>
</comment>
<dbReference type="PANTHER" id="PTHR40980:SF3">
    <property type="entry name" value="TONB-DEPENDENT RECEPTOR-LIKE BETA-BARREL DOMAIN-CONTAINING PROTEIN"/>
    <property type="match status" value="1"/>
</dbReference>
<sequence length="943" mass="102118">MIGSVAATDTVSMNTALRRALMLGVSTLSLGLSPAAWAQDVPSQTGQAAEEAAGEEQDIVVTGLRASLQSAQAIKQNADQFVDSITAIDIGKLPDKNVAETLQRISGIQITRNRGEGSGIAIRGLTQVRTEINGRDAFSGSGGRSLSFEDVPSELLAGVDVYKNPSAELIEGGIGGTVNLRTRMPFDERGNDWLVAVTMGANNYDLVDDTKFNASGLVSKRWNTGIGDIGILFDASYFGGAFRTDELVVEPYRSTTAIDGTSRSVPVGAGIGVTYGERERKGYYGALQWAPNEDLEFYATGLRSEYYIETPNYTSFVTRGTDAIGLAGLAPLPGFQFDEDGVFQSGGFSGFIPDWSIDPYDNRNQLNVASNSQVSYNQSATTDFAGGMKWKINDRLRLNVDLQYVKANFENRSYTAFAQRDLASYAIGLAGDMPQITFGGLPGSAPLSAINTYRVTALMDRKENSDAEQKTARADLTWDFEESFLKSISVGGRVTDRSAINRATPYSWSGAVGTAGLDDSRFNAINNPYAGDFFHGDNTSVGNVPFVGMSVLNESNVAGLFQSVVGRGLTDYGPQDINTQEEQTYAGYVMARFEAGPIDGNIGVRVIKTHSEALGSFRLTYRPNLLPGPDPLTVDQEFSGDQDYTKVLPTLNVRAHITDTLQARFAAGKAMSRPAFYDLRAIRSLSLSYTQVTDAATGAVLGYRQNDNQTGSGGNPFLKPEESKQLDAALEWYAKPGTLLYGTVFYKDLTNFIYDSVFPVTYDVPGQGAVTFQNTGRLNGTNGSVKGFEIGGNTFFDFLPGALSGFGVQANLTYADSDAPGSGGTLQDGESVSTPLQGLSKWSYNLIGMYEKYGFTARAAYNWRDDYLETVAGNGTGGVPIYRKAYGQLDASISYDFSPKVSLTIDAVNLLRQRQESYQNVETNPRFIRLEDRRVGLTFRIRN</sequence>
<keyword evidence="8" id="KW-0675">Receptor</keyword>
<accession>A0A840YS87</accession>
<dbReference type="EMBL" id="JACIJF010000019">
    <property type="protein sequence ID" value="MBB5712551.1"/>
    <property type="molecule type" value="Genomic_DNA"/>
</dbReference>
<dbReference type="InterPro" id="IPR010104">
    <property type="entry name" value="TonB_rcpt_bac"/>
</dbReference>
<proteinExistence type="inferred from homology"/>
<dbReference type="Gene3D" id="2.40.170.20">
    <property type="entry name" value="TonB-dependent receptor, beta-barrel domain"/>
    <property type="match status" value="1"/>
</dbReference>
<evidence type="ECO:0000313" key="8">
    <source>
        <dbReference type="EMBL" id="MBB5712551.1"/>
    </source>
</evidence>
<evidence type="ECO:0000256" key="2">
    <source>
        <dbReference type="ARBA" id="ARBA00023136"/>
    </source>
</evidence>
<dbReference type="InterPro" id="IPR000531">
    <property type="entry name" value="Beta-barrel_TonB"/>
</dbReference>
<dbReference type="SUPFAM" id="SSF56935">
    <property type="entry name" value="Porins"/>
    <property type="match status" value="1"/>
</dbReference>
<dbReference type="Proteomes" id="UP000527143">
    <property type="component" value="Unassembled WGS sequence"/>
</dbReference>
<dbReference type="NCBIfam" id="TIGR01782">
    <property type="entry name" value="TonB-Xanth-Caul"/>
    <property type="match status" value="1"/>
</dbReference>
<evidence type="ECO:0000259" key="7">
    <source>
        <dbReference type="Pfam" id="PF07715"/>
    </source>
</evidence>
<feature type="signal peptide" evidence="5">
    <location>
        <begin position="1"/>
        <end position="38"/>
    </location>
</feature>
<evidence type="ECO:0000259" key="6">
    <source>
        <dbReference type="Pfam" id="PF00593"/>
    </source>
</evidence>
<dbReference type="InterPro" id="IPR012910">
    <property type="entry name" value="Plug_dom"/>
</dbReference>
<gene>
    <name evidence="8" type="ORF">FHT02_003811</name>
</gene>
<keyword evidence="2 4" id="KW-0472">Membrane</keyword>
<dbReference type="GO" id="GO:0009279">
    <property type="term" value="C:cell outer membrane"/>
    <property type="evidence" value="ECO:0007669"/>
    <property type="project" value="UniProtKB-SubCell"/>
</dbReference>
<comment type="subcellular location">
    <subcellularLocation>
        <location evidence="1 4">Cell outer membrane</location>
    </subcellularLocation>
</comment>
<evidence type="ECO:0000256" key="3">
    <source>
        <dbReference type="ARBA" id="ARBA00023237"/>
    </source>
</evidence>
<evidence type="ECO:0000313" key="9">
    <source>
        <dbReference type="Proteomes" id="UP000527143"/>
    </source>
</evidence>
<dbReference type="Pfam" id="PF07715">
    <property type="entry name" value="Plug"/>
    <property type="match status" value="1"/>
</dbReference>
<reference evidence="8 9" key="1">
    <citation type="submission" date="2020-08" db="EMBL/GenBank/DDBJ databases">
        <title>Genomic Encyclopedia of Type Strains, Phase IV (KMG-IV): sequencing the most valuable type-strain genomes for metagenomic binning, comparative biology and taxonomic classification.</title>
        <authorList>
            <person name="Goeker M."/>
        </authorList>
    </citation>
    <scope>NUCLEOTIDE SEQUENCE [LARGE SCALE GENOMIC DNA]</scope>
    <source>
        <strain evidence="8 9">DSM 26736</strain>
    </source>
</reference>
<dbReference type="InterPro" id="IPR036942">
    <property type="entry name" value="Beta-barrel_TonB_sf"/>
</dbReference>
<dbReference type="Pfam" id="PF00593">
    <property type="entry name" value="TonB_dep_Rec_b-barrel"/>
    <property type="match status" value="1"/>
</dbReference>
<keyword evidence="4" id="KW-0798">TonB box</keyword>
<dbReference type="PANTHER" id="PTHR40980">
    <property type="entry name" value="PLUG DOMAIN-CONTAINING PROTEIN"/>
    <property type="match status" value="1"/>
</dbReference>
<comment type="similarity">
    <text evidence="4">Belongs to the TonB-dependent receptor family.</text>
</comment>
<protein>
    <submittedName>
        <fullName evidence="8">TonB-dependent receptor</fullName>
    </submittedName>
</protein>
<dbReference type="Gene3D" id="2.170.130.10">
    <property type="entry name" value="TonB-dependent receptor, plug domain"/>
    <property type="match status" value="1"/>
</dbReference>
<feature type="chain" id="PRO_5032759821" evidence="5">
    <location>
        <begin position="39"/>
        <end position="943"/>
    </location>
</feature>
<keyword evidence="9" id="KW-1185">Reference proteome</keyword>
<keyword evidence="3" id="KW-0998">Cell outer membrane</keyword>
<evidence type="ECO:0000256" key="5">
    <source>
        <dbReference type="SAM" id="SignalP"/>
    </source>
</evidence>
<dbReference type="InterPro" id="IPR037066">
    <property type="entry name" value="Plug_dom_sf"/>
</dbReference>
<feature type="domain" description="TonB-dependent receptor-like beta-barrel" evidence="6">
    <location>
        <begin position="451"/>
        <end position="910"/>
    </location>
</feature>
<feature type="domain" description="TonB-dependent receptor plug" evidence="7">
    <location>
        <begin position="75"/>
        <end position="177"/>
    </location>
</feature>
<dbReference type="AlphaFoldDB" id="A0A840YS87"/>
<evidence type="ECO:0000256" key="4">
    <source>
        <dbReference type="RuleBase" id="RU003357"/>
    </source>
</evidence>
<keyword evidence="5" id="KW-0732">Signal</keyword>
<organism evidence="8 9">
    <name type="scientific">Sphingomonas xinjiangensis</name>
    <dbReference type="NCBI Taxonomy" id="643568"/>
    <lineage>
        <taxon>Bacteria</taxon>
        <taxon>Pseudomonadati</taxon>
        <taxon>Pseudomonadota</taxon>
        <taxon>Alphaproteobacteria</taxon>
        <taxon>Sphingomonadales</taxon>
        <taxon>Sphingomonadaceae</taxon>
        <taxon>Sphingomonas</taxon>
    </lineage>
</organism>
<dbReference type="RefSeq" id="WP_184091155.1">
    <property type="nucleotide sequence ID" value="NZ_JACIJF010000019.1"/>
</dbReference>
<dbReference type="CDD" id="cd01347">
    <property type="entry name" value="ligand_gated_channel"/>
    <property type="match status" value="1"/>
</dbReference>